<evidence type="ECO:0000313" key="5">
    <source>
        <dbReference type="Proteomes" id="UP000050668"/>
    </source>
</evidence>
<feature type="domain" description="DUF5643" evidence="3">
    <location>
        <begin position="223"/>
        <end position="332"/>
    </location>
</feature>
<proteinExistence type="predicted"/>
<gene>
    <name evidence="4" type="ORF">AEA09_12210</name>
</gene>
<dbReference type="Gene3D" id="2.60.40.1640">
    <property type="entry name" value="Conserved domain protein"/>
    <property type="match status" value="1"/>
</dbReference>
<dbReference type="InterPro" id="IPR025436">
    <property type="entry name" value="DUF4179"/>
</dbReference>
<dbReference type="Pfam" id="PF18705">
    <property type="entry name" value="DUF5643"/>
    <property type="match status" value="1"/>
</dbReference>
<organism evidence="4 5">
    <name type="scientific">Lysinibacillus contaminans</name>
    <dbReference type="NCBI Taxonomy" id="1293441"/>
    <lineage>
        <taxon>Bacteria</taxon>
        <taxon>Bacillati</taxon>
        <taxon>Bacillota</taxon>
        <taxon>Bacilli</taxon>
        <taxon>Bacillales</taxon>
        <taxon>Bacillaceae</taxon>
        <taxon>Lysinibacillus</taxon>
    </lineage>
</organism>
<comment type="caution">
    <text evidence="4">The sequence shown here is derived from an EMBL/GenBank/DDBJ whole genome shotgun (WGS) entry which is preliminary data.</text>
</comment>
<protein>
    <recommendedName>
        <fullName evidence="6">ECF-type sigma factor negative effector</fullName>
    </recommendedName>
</protein>
<dbReference type="InterPro" id="IPR040680">
    <property type="entry name" value="DUF5643"/>
</dbReference>
<dbReference type="Proteomes" id="UP000050668">
    <property type="component" value="Unassembled WGS sequence"/>
</dbReference>
<evidence type="ECO:0000256" key="1">
    <source>
        <dbReference type="SAM" id="Phobius"/>
    </source>
</evidence>
<dbReference type="EMBL" id="LGRV01000003">
    <property type="protein sequence ID" value="KOS69239.1"/>
    <property type="molecule type" value="Genomic_DNA"/>
</dbReference>
<accession>A0ABR5K4G0</accession>
<evidence type="ECO:0000259" key="3">
    <source>
        <dbReference type="Pfam" id="PF18705"/>
    </source>
</evidence>
<name>A0ABR5K4G0_9BACI</name>
<keyword evidence="1" id="KW-0472">Membrane</keyword>
<reference evidence="5" key="1">
    <citation type="submission" date="2015-07" db="EMBL/GenBank/DDBJ databases">
        <title>Fjat-14205 dsm 2895.</title>
        <authorList>
            <person name="Liu B."/>
            <person name="Wang J."/>
            <person name="Zhu Y."/>
            <person name="Liu G."/>
            <person name="Chen Q."/>
            <person name="Chen Z."/>
            <person name="Lan J."/>
            <person name="Che J."/>
            <person name="Ge C."/>
            <person name="Shi H."/>
            <person name="Pan Z."/>
            <person name="Liu X."/>
        </authorList>
    </citation>
    <scope>NUCLEOTIDE SEQUENCE [LARGE SCALE GENOMIC DNA]</scope>
    <source>
        <strain evidence="5">DSM 25560</strain>
    </source>
</reference>
<feature type="transmembrane region" description="Helical" evidence="1">
    <location>
        <begin position="48"/>
        <end position="70"/>
    </location>
</feature>
<evidence type="ECO:0008006" key="6">
    <source>
        <dbReference type="Google" id="ProtNLM"/>
    </source>
</evidence>
<dbReference type="RefSeq" id="WP_053584101.1">
    <property type="nucleotide sequence ID" value="NZ_LGRV01000003.1"/>
</dbReference>
<evidence type="ECO:0000313" key="4">
    <source>
        <dbReference type="EMBL" id="KOS69239.1"/>
    </source>
</evidence>
<sequence>MKDIYKLLNDVQLDENEFVELEVSDIEKAQMKKQLKQRITKKKKRGNWWGQFAVASLLIGLSGTILGFTFPAQAGSIPIVRDIFKFIDGDRAAFYENYKEFSTAIGLSDESKGIEITMNDAIYDGETMTVTMAIKSKKTLGDQPIFRHTASFKDVDGGTFGLQIKKVDDFNYVGILTAGSFGQASKDMVNFIWKVDKIFIEETNKVINGNWRFAFSIDATEQHTQVVNQSIEQDGVKVTVKQITKTPMSVIVYVKEQIEQQVSEEWDSISLQYSMKDDVGNVYEGESLGGYGEPDDPGVMNTGKTFEKLDERATTLTIVPQLRMLKASANPSEKTESVNALGESVISNATTEVADYKEMTLEPIVIELEK</sequence>
<feature type="domain" description="DUF4179" evidence="2">
    <location>
        <begin position="44"/>
        <end position="136"/>
    </location>
</feature>
<dbReference type="Gene3D" id="2.60.40.1630">
    <property type="entry name" value="bacillus anthracis domain"/>
    <property type="match status" value="1"/>
</dbReference>
<dbReference type="Pfam" id="PF13786">
    <property type="entry name" value="DUF4179"/>
    <property type="match status" value="1"/>
</dbReference>
<keyword evidence="5" id="KW-1185">Reference proteome</keyword>
<keyword evidence="1" id="KW-1133">Transmembrane helix</keyword>
<evidence type="ECO:0000259" key="2">
    <source>
        <dbReference type="Pfam" id="PF13786"/>
    </source>
</evidence>
<keyword evidence="1" id="KW-0812">Transmembrane</keyword>